<comment type="caution">
    <text evidence="2">The sequence shown here is derived from an EMBL/GenBank/DDBJ whole genome shotgun (WGS) entry which is preliminary data.</text>
</comment>
<feature type="region of interest" description="Disordered" evidence="1">
    <location>
        <begin position="1"/>
        <end position="90"/>
    </location>
</feature>
<dbReference type="EMBL" id="JABFAI010000041">
    <property type="protein sequence ID" value="KAF4959074.1"/>
    <property type="molecule type" value="Genomic_DNA"/>
</dbReference>
<feature type="compositionally biased region" description="Low complexity" evidence="1">
    <location>
        <begin position="24"/>
        <end position="46"/>
    </location>
</feature>
<feature type="compositionally biased region" description="Polar residues" evidence="1">
    <location>
        <begin position="47"/>
        <end position="63"/>
    </location>
</feature>
<feature type="compositionally biased region" description="Basic and acidic residues" evidence="1">
    <location>
        <begin position="192"/>
        <end position="201"/>
    </location>
</feature>
<dbReference type="OrthoDB" id="5102918at2759"/>
<name>A0A8H4X2V5_9HYPO</name>
<protein>
    <submittedName>
        <fullName evidence="2">Uncharacterized protein</fullName>
    </submittedName>
</protein>
<reference evidence="2" key="2">
    <citation type="submission" date="2020-05" db="EMBL/GenBank/DDBJ databases">
        <authorList>
            <person name="Kim H.-S."/>
            <person name="Proctor R.H."/>
            <person name="Brown D.W."/>
        </authorList>
    </citation>
    <scope>NUCLEOTIDE SEQUENCE</scope>
    <source>
        <strain evidence="2">NRRL 45417</strain>
    </source>
</reference>
<feature type="compositionally biased region" description="Low complexity" evidence="1">
    <location>
        <begin position="129"/>
        <end position="144"/>
    </location>
</feature>
<dbReference type="AlphaFoldDB" id="A0A8H4X2V5"/>
<dbReference type="Proteomes" id="UP000604273">
    <property type="component" value="Unassembled WGS sequence"/>
</dbReference>
<feature type="region of interest" description="Disordered" evidence="1">
    <location>
        <begin position="127"/>
        <end position="206"/>
    </location>
</feature>
<accession>A0A8H4X2V5</accession>
<evidence type="ECO:0000256" key="1">
    <source>
        <dbReference type="SAM" id="MobiDB-lite"/>
    </source>
</evidence>
<evidence type="ECO:0000313" key="3">
    <source>
        <dbReference type="Proteomes" id="UP000604273"/>
    </source>
</evidence>
<keyword evidence="3" id="KW-1185">Reference proteome</keyword>
<feature type="compositionally biased region" description="Polar residues" evidence="1">
    <location>
        <begin position="70"/>
        <end position="81"/>
    </location>
</feature>
<reference evidence="2" key="1">
    <citation type="journal article" date="2020" name="BMC Genomics">
        <title>Correction to: Identification and distribution of gene clusters required for synthesis of sphingolipid metabolism inhibitors in diverse species of the filamentous fungus Fusarium.</title>
        <authorList>
            <person name="Kim H.S."/>
            <person name="Lohmar J.M."/>
            <person name="Busman M."/>
            <person name="Brown D.W."/>
            <person name="Naumann T.A."/>
            <person name="Divon H.H."/>
            <person name="Lysoe E."/>
            <person name="Uhlig S."/>
            <person name="Proctor R.H."/>
        </authorList>
    </citation>
    <scope>NUCLEOTIDE SEQUENCE</scope>
    <source>
        <strain evidence="2">NRRL 45417</strain>
    </source>
</reference>
<proteinExistence type="predicted"/>
<sequence length="226" mass="24054">MEEDSGFSPCVSAETLPEEDEDIATAPTSAAASATTPASTPASTPTCNRYSATDATTVSTLPSSPIGIQDHSTTRPSSDTTGAPDFATGSNRIYIAKSWANKRSALDHGDLSPRELSKKIRLDLQGSYSEPLAAEPETAASTEPSPERRILRPRPVPKPVAKPAVTRASKAQSPDEPESDSLSSSDDEAEEEKIQDSITYKEKKKSSVQATLFAYCEMFKAAASRI</sequence>
<gene>
    <name evidence="2" type="ORF">FGADI_1952</name>
</gene>
<evidence type="ECO:0000313" key="2">
    <source>
        <dbReference type="EMBL" id="KAF4959074.1"/>
    </source>
</evidence>
<feature type="compositionally biased region" description="Acidic residues" evidence="1">
    <location>
        <begin position="175"/>
        <end position="191"/>
    </location>
</feature>
<organism evidence="2 3">
    <name type="scientific">Fusarium gaditjirri</name>
    <dbReference type="NCBI Taxonomy" id="282569"/>
    <lineage>
        <taxon>Eukaryota</taxon>
        <taxon>Fungi</taxon>
        <taxon>Dikarya</taxon>
        <taxon>Ascomycota</taxon>
        <taxon>Pezizomycotina</taxon>
        <taxon>Sordariomycetes</taxon>
        <taxon>Hypocreomycetidae</taxon>
        <taxon>Hypocreales</taxon>
        <taxon>Nectriaceae</taxon>
        <taxon>Fusarium</taxon>
        <taxon>Fusarium nisikadoi species complex</taxon>
    </lineage>
</organism>